<feature type="signal peptide" evidence="9">
    <location>
        <begin position="1"/>
        <end position="28"/>
    </location>
</feature>
<dbReference type="Pfam" id="PF13620">
    <property type="entry name" value="CarboxypepD_reg"/>
    <property type="match status" value="1"/>
</dbReference>
<feature type="region of interest" description="Disordered" evidence="8">
    <location>
        <begin position="513"/>
        <end position="535"/>
    </location>
</feature>
<feature type="region of interest" description="Disordered" evidence="8">
    <location>
        <begin position="237"/>
        <end position="262"/>
    </location>
</feature>
<evidence type="ECO:0000256" key="9">
    <source>
        <dbReference type="SAM" id="SignalP"/>
    </source>
</evidence>
<evidence type="ECO:0000259" key="10">
    <source>
        <dbReference type="Pfam" id="PF14905"/>
    </source>
</evidence>
<keyword evidence="12" id="KW-1185">Reference proteome</keyword>
<dbReference type="GO" id="GO:0009279">
    <property type="term" value="C:cell outer membrane"/>
    <property type="evidence" value="ECO:0007669"/>
    <property type="project" value="UniProtKB-SubCell"/>
</dbReference>
<protein>
    <submittedName>
        <fullName evidence="11">TonB-dependent receptor</fullName>
    </submittedName>
</protein>
<gene>
    <name evidence="11" type="ORF">GJR95_32865</name>
</gene>
<proteinExistence type="predicted"/>
<reference evidence="11 12" key="1">
    <citation type="submission" date="2019-11" db="EMBL/GenBank/DDBJ databases">
        <title>Spirosoma endbachense sp. nov., isolated from a natural salt meadow.</title>
        <authorList>
            <person name="Rojas J."/>
            <person name="Ambika Manirajan B."/>
            <person name="Ratering S."/>
            <person name="Suarez C."/>
            <person name="Geissler-Plaum R."/>
            <person name="Schnell S."/>
        </authorList>
    </citation>
    <scope>NUCLEOTIDE SEQUENCE [LARGE SCALE GENOMIC DNA]</scope>
    <source>
        <strain evidence="11 12">I-24</strain>
    </source>
</reference>
<dbReference type="AlphaFoldDB" id="A0A6P1W265"/>
<evidence type="ECO:0000256" key="8">
    <source>
        <dbReference type="SAM" id="MobiDB-lite"/>
    </source>
</evidence>
<dbReference type="Gene3D" id="2.60.40.1120">
    <property type="entry name" value="Carboxypeptidase-like, regulatory domain"/>
    <property type="match status" value="1"/>
</dbReference>
<evidence type="ECO:0000256" key="6">
    <source>
        <dbReference type="ARBA" id="ARBA00023136"/>
    </source>
</evidence>
<feature type="domain" description="Outer membrane protein beta-barrel" evidence="10">
    <location>
        <begin position="533"/>
        <end position="956"/>
    </location>
</feature>
<keyword evidence="7" id="KW-0998">Cell outer membrane</keyword>
<sequence>MNHFFTSRLFRGLLIVLILSLTATWAQAQSGTIKGAVVDSVTRKPLLEASVSLLLARDSSLVNFGITDGEGQFVFKNVTEGQYRVLVTYVGYRGASKRVSVTKADPNVDAGALELLAQSQTLTEVSVQGEKAPMAVKGDTLEFNAGSFKTQPNAQVEDLLKKLPGLQVDRDGNITAQGQAVKKVLVDGKPFFGDDPKMATRNLPADIIDKVQLLDQMSEQSAFSGVDDGDRSKTINITTKKDKRKGTFGQQSIGVGPKPGDDPRYVAKATLNRFSNGQQMSILGMANNINQQGFTAQDLGLGNNFGGSGQGSGGNSGGGSFVRSGNGGGSGNGNGQVGNNAITKSWAGGINYRNSFGKKIDMAGSYNISNTNTLTNQSSRRENILPGASTSGTSVRTDSTFVRNQTNGSENTNTNNRFNLRLDYRLDSLTTIRLIPNVSWLESNYMNQSQSQTLSGQGVTTNTSNTNYNSTGSGINGNNSLLLFRKFRKAGRTFSVNWNIAINDQDNLGINKSLTKSTTPLPTSSGSPSSQTTTDGLYTQQINQQNRQQTNSMTNSINASYTEPLSMRQTLEFHYNLSNNHNESNRAVTDFNETTGQYDRPNALLSNNFINTYMTNRGGLTWQTKRLKYTYALGVDGQQASLNSTNLSRETSLSRTFTNLLPNALFTYNFAKNTTLRFNYRTRINAPSVNQLQPVPNNTNPLNIQLGNADLQPEYSHNISLNFNRFDPATFRNMFVSINASRTDNKIVNSTTFNPSGAQTTRPVNTNGYYTVTGFLVLGRALKFQDQRVNLNLNTNLTYNQGTSFVNERANLAQNWLIGQGLSLNTNLYDKLDLNLAGNISLQSAKYSLQPQQNTTYLNQTGTLDLYYQLPLRFTFTTNVTFNHYGGTSGSYNQSFTLLNMALARQLFKQKQGELRLQVFDLLNQNRSVVRNVTDTYVEEVQSRVLNRYFTLSFVYNLRKFGAGFTPPSNNNRFMRPGGRDGQGGGGFRRNG</sequence>
<dbReference type="PANTHER" id="PTHR30069">
    <property type="entry name" value="TONB-DEPENDENT OUTER MEMBRANE RECEPTOR"/>
    <property type="match status" value="1"/>
</dbReference>
<dbReference type="GO" id="GO:0030246">
    <property type="term" value="F:carbohydrate binding"/>
    <property type="evidence" value="ECO:0007669"/>
    <property type="project" value="InterPro"/>
</dbReference>
<dbReference type="GO" id="GO:0015344">
    <property type="term" value="F:siderophore uptake transmembrane transporter activity"/>
    <property type="evidence" value="ECO:0007669"/>
    <property type="project" value="TreeGrafter"/>
</dbReference>
<feature type="region of interest" description="Disordered" evidence="8">
    <location>
        <begin position="371"/>
        <end position="395"/>
    </location>
</feature>
<feature type="chain" id="PRO_5026835177" evidence="9">
    <location>
        <begin position="29"/>
        <end position="992"/>
    </location>
</feature>
<evidence type="ECO:0000256" key="5">
    <source>
        <dbReference type="ARBA" id="ARBA00022729"/>
    </source>
</evidence>
<accession>A0A6P1W265</accession>
<dbReference type="Gene3D" id="2.40.170.20">
    <property type="entry name" value="TonB-dependent receptor, beta-barrel domain"/>
    <property type="match status" value="1"/>
</dbReference>
<feature type="region of interest" description="Disordered" evidence="8">
    <location>
        <begin position="969"/>
        <end position="992"/>
    </location>
</feature>
<keyword evidence="11" id="KW-0675">Receptor</keyword>
<dbReference type="SUPFAM" id="SSF56935">
    <property type="entry name" value="Porins"/>
    <property type="match status" value="1"/>
</dbReference>
<comment type="subcellular location">
    <subcellularLocation>
        <location evidence="1">Cell outer membrane</location>
        <topology evidence="1">Multi-pass membrane protein</topology>
    </subcellularLocation>
</comment>
<dbReference type="InterPro" id="IPR013784">
    <property type="entry name" value="Carb-bd-like_fold"/>
</dbReference>
<dbReference type="InterPro" id="IPR041700">
    <property type="entry name" value="OMP_b-brl_3"/>
</dbReference>
<dbReference type="RefSeq" id="WP_162389911.1">
    <property type="nucleotide sequence ID" value="NZ_CP045997.1"/>
</dbReference>
<evidence type="ECO:0000256" key="3">
    <source>
        <dbReference type="ARBA" id="ARBA00022452"/>
    </source>
</evidence>
<dbReference type="InterPro" id="IPR036942">
    <property type="entry name" value="Beta-barrel_TonB_sf"/>
</dbReference>
<dbReference type="KEGG" id="senf:GJR95_32865"/>
<evidence type="ECO:0000256" key="4">
    <source>
        <dbReference type="ARBA" id="ARBA00022692"/>
    </source>
</evidence>
<feature type="compositionally biased region" description="Low complexity" evidence="8">
    <location>
        <begin position="458"/>
        <end position="472"/>
    </location>
</feature>
<dbReference type="PANTHER" id="PTHR30069:SF29">
    <property type="entry name" value="HEMOGLOBIN AND HEMOGLOBIN-HAPTOGLOBIN-BINDING PROTEIN 1-RELATED"/>
    <property type="match status" value="1"/>
</dbReference>
<keyword evidence="3" id="KW-1134">Transmembrane beta strand</keyword>
<dbReference type="Proteomes" id="UP000464577">
    <property type="component" value="Chromosome"/>
</dbReference>
<keyword evidence="5 9" id="KW-0732">Signal</keyword>
<evidence type="ECO:0000313" key="11">
    <source>
        <dbReference type="EMBL" id="QHV99511.1"/>
    </source>
</evidence>
<feature type="region of interest" description="Disordered" evidence="8">
    <location>
        <begin position="453"/>
        <end position="472"/>
    </location>
</feature>
<dbReference type="GO" id="GO:0044718">
    <property type="term" value="P:siderophore transmembrane transport"/>
    <property type="evidence" value="ECO:0007669"/>
    <property type="project" value="TreeGrafter"/>
</dbReference>
<keyword evidence="2" id="KW-0813">Transport</keyword>
<dbReference type="Pfam" id="PF14905">
    <property type="entry name" value="OMP_b-brl_3"/>
    <property type="match status" value="1"/>
</dbReference>
<dbReference type="SUPFAM" id="SSF49452">
    <property type="entry name" value="Starch-binding domain-like"/>
    <property type="match status" value="1"/>
</dbReference>
<feature type="region of interest" description="Disordered" evidence="8">
    <location>
        <begin position="305"/>
        <end position="336"/>
    </location>
</feature>
<organism evidence="11 12">
    <name type="scientific">Spirosoma endbachense</name>
    <dbReference type="NCBI Taxonomy" id="2666025"/>
    <lineage>
        <taxon>Bacteria</taxon>
        <taxon>Pseudomonadati</taxon>
        <taxon>Bacteroidota</taxon>
        <taxon>Cytophagia</taxon>
        <taxon>Cytophagales</taxon>
        <taxon>Cytophagaceae</taxon>
        <taxon>Spirosoma</taxon>
    </lineage>
</organism>
<feature type="compositionally biased region" description="Gly residues" evidence="8">
    <location>
        <begin position="980"/>
        <end position="992"/>
    </location>
</feature>
<keyword evidence="6" id="KW-0472">Membrane</keyword>
<evidence type="ECO:0000256" key="1">
    <source>
        <dbReference type="ARBA" id="ARBA00004571"/>
    </source>
</evidence>
<evidence type="ECO:0000256" key="7">
    <source>
        <dbReference type="ARBA" id="ARBA00023237"/>
    </source>
</evidence>
<dbReference type="InterPro" id="IPR039426">
    <property type="entry name" value="TonB-dep_rcpt-like"/>
</dbReference>
<evidence type="ECO:0000256" key="2">
    <source>
        <dbReference type="ARBA" id="ARBA00022448"/>
    </source>
</evidence>
<name>A0A6P1W265_9BACT</name>
<evidence type="ECO:0000313" key="12">
    <source>
        <dbReference type="Proteomes" id="UP000464577"/>
    </source>
</evidence>
<dbReference type="EMBL" id="CP045997">
    <property type="protein sequence ID" value="QHV99511.1"/>
    <property type="molecule type" value="Genomic_DNA"/>
</dbReference>
<keyword evidence="4" id="KW-0812">Transmembrane</keyword>